<name>A0A8J4B6I3_9CHLO</name>
<accession>A0A8J4B6I3</accession>
<proteinExistence type="predicted"/>
<gene>
    <name evidence="1" type="ORF">Vafri_10373</name>
</gene>
<dbReference type="EMBL" id="BNCO01000019">
    <property type="protein sequence ID" value="GIL54645.1"/>
    <property type="molecule type" value="Genomic_DNA"/>
</dbReference>
<organism evidence="1 2">
    <name type="scientific">Volvox africanus</name>
    <dbReference type="NCBI Taxonomy" id="51714"/>
    <lineage>
        <taxon>Eukaryota</taxon>
        <taxon>Viridiplantae</taxon>
        <taxon>Chlorophyta</taxon>
        <taxon>core chlorophytes</taxon>
        <taxon>Chlorophyceae</taxon>
        <taxon>CS clade</taxon>
        <taxon>Chlamydomonadales</taxon>
        <taxon>Volvocaceae</taxon>
        <taxon>Volvox</taxon>
    </lineage>
</organism>
<dbReference type="AlphaFoldDB" id="A0A8J4B6I3"/>
<evidence type="ECO:0000313" key="2">
    <source>
        <dbReference type="Proteomes" id="UP000747399"/>
    </source>
</evidence>
<evidence type="ECO:0000313" key="1">
    <source>
        <dbReference type="EMBL" id="GIL54645.1"/>
    </source>
</evidence>
<sequence length="107" mass="12238">MLLQYRTARHKPRVCSRDSHHAETRYNNVPLPIPPPLATWHRPSFTSKFRRRFAEALFKDRGSKSAAEKHFAAAASVDGLQAVHQKDNNELHTVAVVRNEHTVRTCV</sequence>
<protein>
    <submittedName>
        <fullName evidence="1">Uncharacterized protein</fullName>
    </submittedName>
</protein>
<reference evidence="1" key="1">
    <citation type="journal article" date="2021" name="Proc. Natl. Acad. Sci. U.S.A.">
        <title>Three genomes in the algal genus Volvox reveal the fate of a haploid sex-determining region after a transition to homothallism.</title>
        <authorList>
            <person name="Yamamoto K."/>
            <person name="Hamaji T."/>
            <person name="Kawai-Toyooka H."/>
            <person name="Matsuzaki R."/>
            <person name="Takahashi F."/>
            <person name="Nishimura Y."/>
            <person name="Kawachi M."/>
            <person name="Noguchi H."/>
            <person name="Minakuchi Y."/>
            <person name="Umen J.G."/>
            <person name="Toyoda A."/>
            <person name="Nozaki H."/>
        </authorList>
    </citation>
    <scope>NUCLEOTIDE SEQUENCE</scope>
    <source>
        <strain evidence="1">NIES-3780</strain>
    </source>
</reference>
<keyword evidence="2" id="KW-1185">Reference proteome</keyword>
<comment type="caution">
    <text evidence="1">The sequence shown here is derived from an EMBL/GenBank/DDBJ whole genome shotgun (WGS) entry which is preliminary data.</text>
</comment>
<dbReference type="Proteomes" id="UP000747399">
    <property type="component" value="Unassembled WGS sequence"/>
</dbReference>